<evidence type="ECO:0000313" key="3">
    <source>
        <dbReference type="Proteomes" id="UP000619078"/>
    </source>
</evidence>
<evidence type="ECO:0000313" key="2">
    <source>
        <dbReference type="EMBL" id="MBD1393965.1"/>
    </source>
</evidence>
<sequence>MPKLYMLLALLFLTALAKGQYAVMGTVRDEKGEILPGATVFITGTKFITACDNNGNFSIGGLSAGSYAIAVKMMGFNPLATSVIISNKALNVVLRLTPDARTLKQVIIVGDNNWQDRYQIFRRYFLGTTPNAAECKIINPKILYFRFDKQSNILSATADDFLIIENNALGYRIKYLLNNFEYNEQTHLLKYDGYPSFQDLEPKSAKLLAYWQKNRKKAYNGSVTHFIKAVFQNKPYASGYELFKIINKPLPGEEPDPKKPVYFDRRPVVLDSLLTNDTEEGFKVFAFKDCLFVLNTKEQPSAEFANSSYKVEKPLNANLPNGQISVLHLLDSRVLIDANGNFKEPGALLFEGYMGWEQIADLVPLEFN</sequence>
<keyword evidence="2" id="KW-0121">Carboxypeptidase</keyword>
<dbReference type="Pfam" id="PF13715">
    <property type="entry name" value="CarbopepD_reg_2"/>
    <property type="match status" value="1"/>
</dbReference>
<comment type="caution">
    <text evidence="2">The sequence shown here is derived from an EMBL/GenBank/DDBJ whole genome shotgun (WGS) entry which is preliminary data.</text>
</comment>
<dbReference type="InterPro" id="IPR008969">
    <property type="entry name" value="CarboxyPept-like_regulatory"/>
</dbReference>
<reference evidence="2" key="1">
    <citation type="submission" date="2020-09" db="EMBL/GenBank/DDBJ databases">
        <title>Novel species of Mucilaginibacter isolated from a glacier on the Tibetan Plateau.</title>
        <authorList>
            <person name="Liu Q."/>
            <person name="Xin Y.-H."/>
        </authorList>
    </citation>
    <scope>NUCLEOTIDE SEQUENCE</scope>
    <source>
        <strain evidence="2">ZB1P21</strain>
    </source>
</reference>
<protein>
    <submittedName>
        <fullName evidence="2">Carboxypeptidase-like regulatory domain-containing protein</fullName>
    </submittedName>
</protein>
<organism evidence="2 3">
    <name type="scientific">Mucilaginibacter glaciei</name>
    <dbReference type="NCBI Taxonomy" id="2772109"/>
    <lineage>
        <taxon>Bacteria</taxon>
        <taxon>Pseudomonadati</taxon>
        <taxon>Bacteroidota</taxon>
        <taxon>Sphingobacteriia</taxon>
        <taxon>Sphingobacteriales</taxon>
        <taxon>Sphingobacteriaceae</taxon>
        <taxon>Mucilaginibacter</taxon>
    </lineage>
</organism>
<dbReference type="Gene3D" id="2.60.40.1120">
    <property type="entry name" value="Carboxypeptidase-like, regulatory domain"/>
    <property type="match status" value="1"/>
</dbReference>
<dbReference type="Proteomes" id="UP000619078">
    <property type="component" value="Unassembled WGS sequence"/>
</dbReference>
<proteinExistence type="predicted"/>
<name>A0A926NSL7_9SPHI</name>
<evidence type="ECO:0000256" key="1">
    <source>
        <dbReference type="SAM" id="SignalP"/>
    </source>
</evidence>
<dbReference type="GO" id="GO:0004180">
    <property type="term" value="F:carboxypeptidase activity"/>
    <property type="evidence" value="ECO:0007669"/>
    <property type="project" value="UniProtKB-KW"/>
</dbReference>
<dbReference type="RefSeq" id="WP_191163714.1">
    <property type="nucleotide sequence ID" value="NZ_JACWMX010000005.1"/>
</dbReference>
<feature type="signal peptide" evidence="1">
    <location>
        <begin position="1"/>
        <end position="17"/>
    </location>
</feature>
<dbReference type="AlphaFoldDB" id="A0A926NSL7"/>
<keyword evidence="1" id="KW-0732">Signal</keyword>
<dbReference type="SUPFAM" id="SSF49464">
    <property type="entry name" value="Carboxypeptidase regulatory domain-like"/>
    <property type="match status" value="1"/>
</dbReference>
<gene>
    <name evidence="2" type="ORF">IDJ76_12725</name>
</gene>
<feature type="chain" id="PRO_5037036578" evidence="1">
    <location>
        <begin position="18"/>
        <end position="368"/>
    </location>
</feature>
<dbReference type="EMBL" id="JACWMX010000005">
    <property type="protein sequence ID" value="MBD1393965.1"/>
    <property type="molecule type" value="Genomic_DNA"/>
</dbReference>
<keyword evidence="2" id="KW-0378">Hydrolase</keyword>
<keyword evidence="3" id="KW-1185">Reference proteome</keyword>
<accession>A0A926NSL7</accession>
<keyword evidence="2" id="KW-0645">Protease</keyword>